<keyword evidence="6" id="KW-0346">Stress response</keyword>
<keyword evidence="9" id="KW-1185">Reference proteome</keyword>
<name>A0ABV9Q5B6_9BACL</name>
<evidence type="ECO:0000256" key="6">
    <source>
        <dbReference type="HAMAP-Rule" id="MF_02064"/>
    </source>
</evidence>
<feature type="short sequence motif" description="Polymerase core binding" evidence="6">
    <location>
        <begin position="61"/>
        <end position="74"/>
    </location>
</feature>
<dbReference type="EMBL" id="JBHSHC010000142">
    <property type="protein sequence ID" value="MFC4769681.1"/>
    <property type="molecule type" value="Genomic_DNA"/>
</dbReference>
<dbReference type="NCBIfam" id="TIGR02937">
    <property type="entry name" value="sigma70-ECF"/>
    <property type="match status" value="1"/>
</dbReference>
<dbReference type="NCBIfam" id="TIGR02895">
    <property type="entry name" value="spore_sigI"/>
    <property type="match status" value="1"/>
</dbReference>
<dbReference type="NCBIfam" id="NF006174">
    <property type="entry name" value="PRK08311.2-2"/>
    <property type="match status" value="1"/>
</dbReference>
<comment type="subcellular location">
    <subcellularLocation>
        <location evidence="6">Cytoplasm</location>
    </subcellularLocation>
</comment>
<comment type="caution">
    <text evidence="8">The sequence shown here is derived from an EMBL/GenBank/DDBJ whole genome shotgun (WGS) entry which is preliminary data.</text>
</comment>
<feature type="DNA-binding region" description="H-T-H motif" evidence="6">
    <location>
        <begin position="207"/>
        <end position="226"/>
    </location>
</feature>
<organism evidence="8 9">
    <name type="scientific">Effusibacillus consociatus</name>
    <dbReference type="NCBI Taxonomy" id="1117041"/>
    <lineage>
        <taxon>Bacteria</taxon>
        <taxon>Bacillati</taxon>
        <taxon>Bacillota</taxon>
        <taxon>Bacilli</taxon>
        <taxon>Bacillales</taxon>
        <taxon>Alicyclobacillaceae</taxon>
        <taxon>Effusibacillus</taxon>
    </lineage>
</organism>
<comment type="similarity">
    <text evidence="6">Belongs to the sigma-70 factor family. SigI subfamily.</text>
</comment>
<evidence type="ECO:0000256" key="3">
    <source>
        <dbReference type="ARBA" id="ARBA00023082"/>
    </source>
</evidence>
<dbReference type="InterPro" id="IPR014284">
    <property type="entry name" value="RNA_pol_sigma-70_dom"/>
</dbReference>
<evidence type="ECO:0000256" key="1">
    <source>
        <dbReference type="ARBA" id="ARBA00022490"/>
    </source>
</evidence>
<evidence type="ECO:0000313" key="8">
    <source>
        <dbReference type="EMBL" id="MFC4769681.1"/>
    </source>
</evidence>
<proteinExistence type="inferred from homology"/>
<keyword evidence="4 6" id="KW-0238">DNA-binding</keyword>
<evidence type="ECO:0000256" key="5">
    <source>
        <dbReference type="ARBA" id="ARBA00023163"/>
    </source>
</evidence>
<dbReference type="SUPFAM" id="SSF88946">
    <property type="entry name" value="Sigma2 domain of RNA polymerase sigma factors"/>
    <property type="match status" value="1"/>
</dbReference>
<protein>
    <recommendedName>
        <fullName evidence="6">RNA polymerase sigma factor SigI</fullName>
    </recommendedName>
</protein>
<keyword evidence="5 6" id="KW-0804">Transcription</keyword>
<evidence type="ECO:0000259" key="7">
    <source>
        <dbReference type="Pfam" id="PF04542"/>
    </source>
</evidence>
<comment type="activity regulation">
    <text evidence="6">Negatively regulated by the anti-sigma-I factor RsgI.</text>
</comment>
<feature type="domain" description="RNA polymerase sigma-70 region 2" evidence="7">
    <location>
        <begin position="36"/>
        <end position="105"/>
    </location>
</feature>
<reference evidence="9" key="1">
    <citation type="journal article" date="2019" name="Int. J. Syst. Evol. Microbiol.">
        <title>The Global Catalogue of Microorganisms (GCM) 10K type strain sequencing project: providing services to taxonomists for standard genome sequencing and annotation.</title>
        <authorList>
            <consortium name="The Broad Institute Genomics Platform"/>
            <consortium name="The Broad Institute Genome Sequencing Center for Infectious Disease"/>
            <person name="Wu L."/>
            <person name="Ma J."/>
        </authorList>
    </citation>
    <scope>NUCLEOTIDE SEQUENCE [LARGE SCALE GENOMIC DNA]</scope>
    <source>
        <strain evidence="9">WYCCWR 12678</strain>
    </source>
</reference>
<keyword evidence="3 6" id="KW-0731">Sigma factor</keyword>
<keyword evidence="2 6" id="KW-0805">Transcription regulation</keyword>
<dbReference type="Proteomes" id="UP001596002">
    <property type="component" value="Unassembled WGS sequence"/>
</dbReference>
<dbReference type="Pfam" id="PF04542">
    <property type="entry name" value="Sigma70_r2"/>
    <property type="match status" value="1"/>
</dbReference>
<accession>A0ABV9Q5B6</accession>
<keyword evidence="1 6" id="KW-0963">Cytoplasm</keyword>
<sequence length="247" mass="28693">MSILPFRRKKTDEYSDLNQLIELAQKGDPYVRNKLLEDYIPFIAKSASQATGRYIEPGVDDEFSIALSAFNEAINRYDLEKGASFLGFADTVIKRRLIDYYRSQSARKKDVPFSDFDMDDGEDNIVNYVEIQKSMEVHSQELDTINRQEEILRFGQLLSEFDISLEELVELSPKHADARQNAMDVARIIAEDQEMRDYLLEKKSLPLKLLSSRISVSRKTVERQRKYIIAITLILIGEFEMLQDYIQ</sequence>
<dbReference type="RefSeq" id="WP_380028472.1">
    <property type="nucleotide sequence ID" value="NZ_JBHSHC010000142.1"/>
</dbReference>
<evidence type="ECO:0000256" key="2">
    <source>
        <dbReference type="ARBA" id="ARBA00023015"/>
    </source>
</evidence>
<evidence type="ECO:0000256" key="4">
    <source>
        <dbReference type="ARBA" id="ARBA00023125"/>
    </source>
</evidence>
<dbReference type="Gene3D" id="1.10.1740.10">
    <property type="match status" value="1"/>
</dbReference>
<dbReference type="InterPro" id="IPR013325">
    <property type="entry name" value="RNA_pol_sigma_r2"/>
</dbReference>
<comment type="function">
    <text evidence="6">Sigma factors are initiation factors that promote the attachment of RNA polymerase to specific initiation sites and are then released.</text>
</comment>
<gene>
    <name evidence="6 8" type="primary">sigI</name>
    <name evidence="8" type="ORF">ACFO8Q_20425</name>
</gene>
<dbReference type="HAMAP" id="MF_02064">
    <property type="entry name" value="Sigma70_SigI"/>
    <property type="match status" value="1"/>
</dbReference>
<dbReference type="PIRSF" id="PIRSF038953">
    <property type="entry name" value="SigI"/>
    <property type="match status" value="1"/>
</dbReference>
<comment type="subunit">
    <text evidence="6">Interacts with RsgI.</text>
</comment>
<dbReference type="InterPro" id="IPR014244">
    <property type="entry name" value="RNA_pol_sigma-I"/>
</dbReference>
<dbReference type="InterPro" id="IPR007627">
    <property type="entry name" value="RNA_pol_sigma70_r2"/>
</dbReference>
<evidence type="ECO:0000313" key="9">
    <source>
        <dbReference type="Proteomes" id="UP001596002"/>
    </source>
</evidence>